<accession>A0A317PSR6</accession>
<evidence type="ECO:0000256" key="1">
    <source>
        <dbReference type="SAM" id="MobiDB-lite"/>
    </source>
</evidence>
<feature type="compositionally biased region" description="Basic residues" evidence="1">
    <location>
        <begin position="160"/>
        <end position="173"/>
    </location>
</feature>
<keyword evidence="2" id="KW-0472">Membrane</keyword>
<evidence type="ECO:0000256" key="2">
    <source>
        <dbReference type="SAM" id="Phobius"/>
    </source>
</evidence>
<feature type="transmembrane region" description="Helical" evidence="2">
    <location>
        <begin position="12"/>
        <end position="29"/>
    </location>
</feature>
<gene>
    <name evidence="3" type="ORF">DFR52_101483</name>
</gene>
<reference evidence="3 4" key="1">
    <citation type="submission" date="2018-05" db="EMBL/GenBank/DDBJ databases">
        <title>Genomic Encyclopedia of Type Strains, Phase IV (KMG-IV): sequencing the most valuable type-strain genomes for metagenomic binning, comparative biology and taxonomic classification.</title>
        <authorList>
            <person name="Goeker M."/>
        </authorList>
    </citation>
    <scope>NUCLEOTIDE SEQUENCE [LARGE SCALE GENOMIC DNA]</scope>
    <source>
        <strain evidence="3 4">DSM 16791</strain>
    </source>
</reference>
<feature type="region of interest" description="Disordered" evidence="1">
    <location>
        <begin position="157"/>
        <end position="188"/>
    </location>
</feature>
<proteinExistence type="predicted"/>
<organism evidence="3 4">
    <name type="scientific">Hoeflea marina</name>
    <dbReference type="NCBI Taxonomy" id="274592"/>
    <lineage>
        <taxon>Bacteria</taxon>
        <taxon>Pseudomonadati</taxon>
        <taxon>Pseudomonadota</taxon>
        <taxon>Alphaproteobacteria</taxon>
        <taxon>Hyphomicrobiales</taxon>
        <taxon>Rhizobiaceae</taxon>
        <taxon>Hoeflea</taxon>
    </lineage>
</organism>
<dbReference type="EMBL" id="QGTR01000001">
    <property type="protein sequence ID" value="PWW03795.1"/>
    <property type="molecule type" value="Genomic_DNA"/>
</dbReference>
<evidence type="ECO:0000313" key="3">
    <source>
        <dbReference type="EMBL" id="PWW03795.1"/>
    </source>
</evidence>
<keyword evidence="4" id="KW-1185">Reference proteome</keyword>
<sequence>MREVWCALRHGKSLIVPGLLGLYVAGIVWCRGASRPVGVGSTHDPGFFGKWITDDLKFFVVVEFLVNFYTVHLAVELLMLPFLTLVFMMPAVNESSEKYAPVTKILNAVIVIIGLVILAYTLAMVVADFSNFASLSTLRDLYTLVLQSLLSTRRVSIHPGTRKRAPPRHHSLRQHLGNREAGQAGGGE</sequence>
<keyword evidence="2" id="KW-0812">Transmembrane</keyword>
<feature type="transmembrane region" description="Helical" evidence="2">
    <location>
        <begin position="69"/>
        <end position="93"/>
    </location>
</feature>
<dbReference type="RefSeq" id="WP_110030306.1">
    <property type="nucleotide sequence ID" value="NZ_QGTR01000001.1"/>
</dbReference>
<keyword evidence="2" id="KW-1133">Transmembrane helix</keyword>
<dbReference type="Proteomes" id="UP000246352">
    <property type="component" value="Unassembled WGS sequence"/>
</dbReference>
<feature type="transmembrane region" description="Helical" evidence="2">
    <location>
        <begin position="105"/>
        <end position="127"/>
    </location>
</feature>
<dbReference type="AlphaFoldDB" id="A0A317PSR6"/>
<comment type="caution">
    <text evidence="3">The sequence shown here is derived from an EMBL/GenBank/DDBJ whole genome shotgun (WGS) entry which is preliminary data.</text>
</comment>
<evidence type="ECO:0000313" key="4">
    <source>
        <dbReference type="Proteomes" id="UP000246352"/>
    </source>
</evidence>
<protein>
    <submittedName>
        <fullName evidence="3">Uncharacterized protein</fullName>
    </submittedName>
</protein>
<name>A0A317PSR6_9HYPH</name>